<dbReference type="Gene3D" id="1.20.1080.10">
    <property type="entry name" value="Glycerol uptake facilitator protein"/>
    <property type="match status" value="1"/>
</dbReference>
<evidence type="ECO:0000256" key="8">
    <source>
        <dbReference type="ARBA" id="ARBA00034651"/>
    </source>
</evidence>
<dbReference type="Pfam" id="PF00230">
    <property type="entry name" value="MIP"/>
    <property type="match status" value="1"/>
</dbReference>
<evidence type="ECO:0000313" key="12">
    <source>
        <dbReference type="EMBL" id="KAG5286923.1"/>
    </source>
</evidence>
<keyword evidence="3 9" id="KW-0813">Transport</keyword>
<feature type="transmembrane region" description="Helical" evidence="11">
    <location>
        <begin position="193"/>
        <end position="215"/>
    </location>
</feature>
<feature type="transmembrane region" description="Helical" evidence="11">
    <location>
        <begin position="268"/>
        <end position="288"/>
    </location>
</feature>
<dbReference type="AlphaFoldDB" id="A0A8H8CS92"/>
<dbReference type="OrthoDB" id="3222at2759"/>
<evidence type="ECO:0000256" key="10">
    <source>
        <dbReference type="SAM" id="MobiDB-lite"/>
    </source>
</evidence>
<dbReference type="GO" id="GO:0015250">
    <property type="term" value="F:water channel activity"/>
    <property type="evidence" value="ECO:0007669"/>
    <property type="project" value="TreeGrafter"/>
</dbReference>
<dbReference type="FunFam" id="1.20.1080.10:FF:000014">
    <property type="entry name" value="Aquaporin 1"/>
    <property type="match status" value="1"/>
</dbReference>
<gene>
    <name evidence="12" type="primary">AQY1</name>
    <name evidence="12" type="ORF">I7I52_12715</name>
</gene>
<dbReference type="VEuPathDB" id="FungiDB:I7I52_12715"/>
<dbReference type="InterPro" id="IPR000425">
    <property type="entry name" value="MIP"/>
</dbReference>
<evidence type="ECO:0000256" key="1">
    <source>
        <dbReference type="ARBA" id="ARBA00004141"/>
    </source>
</evidence>
<evidence type="ECO:0000256" key="3">
    <source>
        <dbReference type="ARBA" id="ARBA00022448"/>
    </source>
</evidence>
<proteinExistence type="inferred from homology"/>
<dbReference type="PANTHER" id="PTHR19139:SF199">
    <property type="entry name" value="MIP17260P"/>
    <property type="match status" value="1"/>
</dbReference>
<comment type="similarity">
    <text evidence="2 9">Belongs to the MIP/aquaporin (TC 1.A.8) family.</text>
</comment>
<feature type="transmembrane region" description="Helical" evidence="11">
    <location>
        <begin position="109"/>
        <end position="129"/>
    </location>
</feature>
<evidence type="ECO:0000313" key="13">
    <source>
        <dbReference type="Proteomes" id="UP000670092"/>
    </source>
</evidence>
<comment type="catalytic activity">
    <reaction evidence="8">
        <text>H2O(in) = H2O(out)</text>
        <dbReference type="Rhea" id="RHEA:29667"/>
        <dbReference type="ChEBI" id="CHEBI:15377"/>
    </reaction>
</comment>
<evidence type="ECO:0000256" key="6">
    <source>
        <dbReference type="ARBA" id="ARBA00022989"/>
    </source>
</evidence>
<dbReference type="InterPro" id="IPR034294">
    <property type="entry name" value="Aquaporin_transptr"/>
</dbReference>
<comment type="subcellular location">
    <subcellularLocation>
        <location evidence="1">Membrane</location>
        <topology evidence="1">Multi-pass membrane protein</topology>
    </subcellularLocation>
</comment>
<keyword evidence="4 9" id="KW-0812">Transmembrane</keyword>
<accession>A0A8H8CS92</accession>
<evidence type="ECO:0000256" key="11">
    <source>
        <dbReference type="SAM" id="Phobius"/>
    </source>
</evidence>
<keyword evidence="6 11" id="KW-1133">Transmembrane helix</keyword>
<evidence type="ECO:0000256" key="5">
    <source>
        <dbReference type="ARBA" id="ARBA00022737"/>
    </source>
</evidence>
<organism evidence="12 13">
    <name type="scientific">Ajellomyces capsulatus</name>
    <name type="common">Darling's disease fungus</name>
    <name type="synonym">Histoplasma capsulatum</name>
    <dbReference type="NCBI Taxonomy" id="5037"/>
    <lineage>
        <taxon>Eukaryota</taxon>
        <taxon>Fungi</taxon>
        <taxon>Dikarya</taxon>
        <taxon>Ascomycota</taxon>
        <taxon>Pezizomycotina</taxon>
        <taxon>Eurotiomycetes</taxon>
        <taxon>Eurotiomycetidae</taxon>
        <taxon>Onygenales</taxon>
        <taxon>Ajellomycetaceae</taxon>
        <taxon>Histoplasma</taxon>
    </lineage>
</organism>
<dbReference type="PRINTS" id="PR00783">
    <property type="entry name" value="MINTRINSICP"/>
</dbReference>
<feature type="compositionally biased region" description="Polar residues" evidence="10">
    <location>
        <begin position="1"/>
        <end position="14"/>
    </location>
</feature>
<feature type="transmembrane region" description="Helical" evidence="11">
    <location>
        <begin position="227"/>
        <end position="248"/>
    </location>
</feature>
<dbReference type="Proteomes" id="UP000670092">
    <property type="component" value="Unassembled WGS sequence"/>
</dbReference>
<dbReference type="SUPFAM" id="SSF81338">
    <property type="entry name" value="Aquaporin-like"/>
    <property type="match status" value="1"/>
</dbReference>
<comment type="caution">
    <text evidence="12">The sequence shown here is derived from an EMBL/GenBank/DDBJ whole genome shotgun (WGS) entry which is preliminary data.</text>
</comment>
<feature type="transmembrane region" description="Helical" evidence="11">
    <location>
        <begin position="141"/>
        <end position="173"/>
    </location>
</feature>
<dbReference type="EMBL" id="JAEVHI010000008">
    <property type="protein sequence ID" value="KAG5286923.1"/>
    <property type="molecule type" value="Genomic_DNA"/>
</dbReference>
<dbReference type="PANTHER" id="PTHR19139">
    <property type="entry name" value="AQUAPORIN TRANSPORTER"/>
    <property type="match status" value="1"/>
</dbReference>
<feature type="transmembrane region" description="Helical" evidence="11">
    <location>
        <begin position="77"/>
        <end position="97"/>
    </location>
</feature>
<protein>
    <submittedName>
        <fullName evidence="12">Aquaporin</fullName>
    </submittedName>
</protein>
<evidence type="ECO:0000256" key="4">
    <source>
        <dbReference type="ARBA" id="ARBA00022692"/>
    </source>
</evidence>
<name>A0A8H8CS92_AJECA</name>
<keyword evidence="7 11" id="KW-0472">Membrane</keyword>
<dbReference type="GO" id="GO:0005886">
    <property type="term" value="C:plasma membrane"/>
    <property type="evidence" value="ECO:0007669"/>
    <property type="project" value="TreeGrafter"/>
</dbReference>
<sequence length="334" mass="35382">MESTSANYSNTNPPADSDHPALSNYPSYPGTLNSSADHHAAAKYDRSLNPRRSAIGNRVDRIPDSIRNHVVATTGEFVGTFLFLFFSFAGAILSNNVVPGPTAPNNPAAFIYVSLGFGASLAVNVWIFYRVTGGMLNPSVAFALLLLGVIGPLRAVLVIIAQLVGGIAAAGVASAIFPTSLAVGTRLINGTSIAQGLFIEMFLTAQLVLTILMLAVEKHKATFMAPLGIGLAFFLAELTGIPFTGGSLNPARSLGPDVINRSFPGYHWIYWLGPAMGTVIAVGWYLFLRAFQFQTCNPGQDADHEEVVVMHTDRDMMTGTGPGTGAGAQHQSRV</sequence>
<evidence type="ECO:0000256" key="7">
    <source>
        <dbReference type="ARBA" id="ARBA00023136"/>
    </source>
</evidence>
<keyword evidence="5" id="KW-0677">Repeat</keyword>
<feature type="region of interest" description="Disordered" evidence="10">
    <location>
        <begin position="1"/>
        <end position="28"/>
    </location>
</feature>
<dbReference type="InterPro" id="IPR023271">
    <property type="entry name" value="Aquaporin-like"/>
</dbReference>
<reference evidence="12 13" key="1">
    <citation type="submission" date="2021-01" db="EMBL/GenBank/DDBJ databases">
        <title>Chromosome-level genome assembly of a human fungal pathogen reveals clustering of transcriptionally co-regulated genes.</title>
        <authorList>
            <person name="Voorhies M."/>
            <person name="Cohen S."/>
            <person name="Shea T.P."/>
            <person name="Petrus S."/>
            <person name="Munoz J.F."/>
            <person name="Poplawski S."/>
            <person name="Goldman W.E."/>
            <person name="Michael T."/>
            <person name="Cuomo C.A."/>
            <person name="Sil A."/>
            <person name="Beyhan S."/>
        </authorList>
    </citation>
    <scope>NUCLEOTIDE SEQUENCE [LARGE SCALE GENOMIC DNA]</scope>
    <source>
        <strain evidence="12 13">G184AR</strain>
    </source>
</reference>
<evidence type="ECO:0000256" key="9">
    <source>
        <dbReference type="RuleBase" id="RU000477"/>
    </source>
</evidence>
<evidence type="ECO:0000256" key="2">
    <source>
        <dbReference type="ARBA" id="ARBA00006175"/>
    </source>
</evidence>